<dbReference type="GO" id="GO:0071978">
    <property type="term" value="P:bacterial-type flagellum-dependent swarming motility"/>
    <property type="evidence" value="ECO:0007669"/>
    <property type="project" value="TreeGrafter"/>
</dbReference>
<dbReference type="GO" id="GO:0009425">
    <property type="term" value="C:bacterial-type flagellum basal body"/>
    <property type="evidence" value="ECO:0007669"/>
    <property type="project" value="InterPro"/>
</dbReference>
<feature type="signal peptide" evidence="11">
    <location>
        <begin position="1"/>
        <end position="31"/>
    </location>
</feature>
<accession>A0AA37WMA6</accession>
<keyword evidence="11" id="KW-0732">Signal</keyword>
<keyword evidence="9 10" id="KW-0472">Membrane</keyword>
<dbReference type="AlphaFoldDB" id="A0AA37WMA6"/>
<evidence type="ECO:0000256" key="11">
    <source>
        <dbReference type="SAM" id="SignalP"/>
    </source>
</evidence>
<evidence type="ECO:0000256" key="5">
    <source>
        <dbReference type="ARBA" id="ARBA00022500"/>
    </source>
</evidence>
<dbReference type="PANTHER" id="PTHR35091">
    <property type="entry name" value="FLAGELLAR PROTEIN FLIL"/>
    <property type="match status" value="1"/>
</dbReference>
<dbReference type="GO" id="GO:0006935">
    <property type="term" value="P:chemotaxis"/>
    <property type="evidence" value="ECO:0007669"/>
    <property type="project" value="UniProtKB-KW"/>
</dbReference>
<evidence type="ECO:0000256" key="3">
    <source>
        <dbReference type="ARBA" id="ARBA00008281"/>
    </source>
</evidence>
<proteinExistence type="inferred from homology"/>
<comment type="subcellular location">
    <subcellularLocation>
        <location evidence="10">Cell inner membrane</location>
    </subcellularLocation>
    <subcellularLocation>
        <location evidence="2">Cell membrane</location>
        <topology evidence="2">Single-pass membrane protein</topology>
    </subcellularLocation>
</comment>
<dbReference type="Pfam" id="PF03748">
    <property type="entry name" value="FliL"/>
    <property type="match status" value="1"/>
</dbReference>
<keyword evidence="7 10" id="KW-0283">Flagellar rotation</keyword>
<protein>
    <recommendedName>
        <fullName evidence="10">Flagellar protein FliL</fullName>
    </recommendedName>
</protein>
<evidence type="ECO:0000256" key="2">
    <source>
        <dbReference type="ARBA" id="ARBA00004162"/>
    </source>
</evidence>
<dbReference type="RefSeq" id="WP_232592845.1">
    <property type="nucleotide sequence ID" value="NZ_BSPD01000065.1"/>
</dbReference>
<keyword evidence="10" id="KW-0997">Cell inner membrane</keyword>
<gene>
    <name evidence="12" type="ORF">GCM10007877_28430</name>
</gene>
<keyword evidence="8" id="KW-1133">Transmembrane helix</keyword>
<evidence type="ECO:0000256" key="4">
    <source>
        <dbReference type="ARBA" id="ARBA00022475"/>
    </source>
</evidence>
<keyword evidence="5 10" id="KW-0145">Chemotaxis</keyword>
<feature type="chain" id="PRO_5041325341" description="Flagellar protein FliL" evidence="11">
    <location>
        <begin position="32"/>
        <end position="146"/>
    </location>
</feature>
<dbReference type="InterPro" id="IPR005503">
    <property type="entry name" value="FliL"/>
</dbReference>
<keyword evidence="13" id="KW-1185">Reference proteome</keyword>
<keyword evidence="6" id="KW-0812">Transmembrane</keyword>
<sequence length="146" mass="16356">MKVFKNSLWTRLLKWTSMVLVMMSITLLAQAEEEGGGVVPSAIYIPMKPSFVVNYGGPGKLRYIKADITLRVKDTVSANAVRHHLPYLRNNIVLLLSKQTEEVIDTQAGKELLRQAALEEVTGIMESEEGESGIVDLYFDNFIVQK</sequence>
<name>A0AA37WMA6_9GAMM</name>
<comment type="similarity">
    <text evidence="3 10">Belongs to the FliL family.</text>
</comment>
<dbReference type="PANTHER" id="PTHR35091:SF2">
    <property type="entry name" value="FLAGELLAR PROTEIN FLIL"/>
    <property type="match status" value="1"/>
</dbReference>
<reference evidence="12 13" key="1">
    <citation type="journal article" date="2014" name="Int. J. Syst. Evol. Microbiol.">
        <title>Complete genome sequence of Corynebacterium casei LMG S-19264T (=DSM 44701T), isolated from a smear-ripened cheese.</title>
        <authorList>
            <consortium name="US DOE Joint Genome Institute (JGI-PGF)"/>
            <person name="Walter F."/>
            <person name="Albersmeier A."/>
            <person name="Kalinowski J."/>
            <person name="Ruckert C."/>
        </authorList>
    </citation>
    <scope>NUCLEOTIDE SEQUENCE [LARGE SCALE GENOMIC DNA]</scope>
    <source>
        <strain evidence="12 13">NBRC 110095</strain>
    </source>
</reference>
<comment type="function">
    <text evidence="1 10">Controls the rotational direction of flagella during chemotaxis.</text>
</comment>
<evidence type="ECO:0000256" key="9">
    <source>
        <dbReference type="ARBA" id="ARBA00023136"/>
    </source>
</evidence>
<evidence type="ECO:0000256" key="10">
    <source>
        <dbReference type="RuleBase" id="RU364125"/>
    </source>
</evidence>
<keyword evidence="4" id="KW-1003">Cell membrane</keyword>
<dbReference type="Proteomes" id="UP001156870">
    <property type="component" value="Unassembled WGS sequence"/>
</dbReference>
<evidence type="ECO:0000313" key="13">
    <source>
        <dbReference type="Proteomes" id="UP001156870"/>
    </source>
</evidence>
<evidence type="ECO:0000256" key="1">
    <source>
        <dbReference type="ARBA" id="ARBA00002254"/>
    </source>
</evidence>
<comment type="caution">
    <text evidence="12">The sequence shown here is derived from an EMBL/GenBank/DDBJ whole genome shotgun (WGS) entry which is preliminary data.</text>
</comment>
<dbReference type="EMBL" id="BSPD01000065">
    <property type="protein sequence ID" value="GLS27124.1"/>
    <property type="molecule type" value="Genomic_DNA"/>
</dbReference>
<evidence type="ECO:0000256" key="7">
    <source>
        <dbReference type="ARBA" id="ARBA00022779"/>
    </source>
</evidence>
<evidence type="ECO:0000256" key="8">
    <source>
        <dbReference type="ARBA" id="ARBA00022989"/>
    </source>
</evidence>
<organism evidence="12 13">
    <name type="scientific">Marinibactrum halimedae</name>
    <dbReference type="NCBI Taxonomy" id="1444977"/>
    <lineage>
        <taxon>Bacteria</taxon>
        <taxon>Pseudomonadati</taxon>
        <taxon>Pseudomonadota</taxon>
        <taxon>Gammaproteobacteria</taxon>
        <taxon>Cellvibrionales</taxon>
        <taxon>Cellvibrionaceae</taxon>
        <taxon>Marinibactrum</taxon>
    </lineage>
</organism>
<dbReference type="GO" id="GO:0005886">
    <property type="term" value="C:plasma membrane"/>
    <property type="evidence" value="ECO:0007669"/>
    <property type="project" value="UniProtKB-SubCell"/>
</dbReference>
<evidence type="ECO:0000313" key="12">
    <source>
        <dbReference type="EMBL" id="GLS27124.1"/>
    </source>
</evidence>
<evidence type="ECO:0000256" key="6">
    <source>
        <dbReference type="ARBA" id="ARBA00022692"/>
    </source>
</evidence>